<dbReference type="NCBIfam" id="TIGR04183">
    <property type="entry name" value="Por_Secre_tail"/>
    <property type="match status" value="1"/>
</dbReference>
<feature type="domain" description="Secretion system C-terminal sorting" evidence="1">
    <location>
        <begin position="29"/>
        <end position="94"/>
    </location>
</feature>
<name>A0A9D1IMY9_9BACT</name>
<proteinExistence type="predicted"/>
<evidence type="ECO:0000259" key="1">
    <source>
        <dbReference type="Pfam" id="PF18962"/>
    </source>
</evidence>
<reference evidence="2" key="1">
    <citation type="submission" date="2020-10" db="EMBL/GenBank/DDBJ databases">
        <authorList>
            <person name="Gilroy R."/>
        </authorList>
    </citation>
    <scope>NUCLEOTIDE SEQUENCE</scope>
    <source>
        <strain evidence="2">17073</strain>
    </source>
</reference>
<dbReference type="AlphaFoldDB" id="A0A9D1IMY9"/>
<comment type="caution">
    <text evidence="2">The sequence shown here is derived from an EMBL/GenBank/DDBJ whole genome shotgun (WGS) entry which is preliminary data.</text>
</comment>
<protein>
    <submittedName>
        <fullName evidence="2">T9SS type A sorting domain-containing protein</fullName>
    </submittedName>
</protein>
<sequence>MYQFFVDDIKIEEEVQDGVGSLADDEVRVYPTIVTDKMTVEAPENARIFVTDLSGRRVCEAAGNAHEIDMSAYAPGWYLVTVCSDNKVVTKKIVKR</sequence>
<dbReference type="InterPro" id="IPR026444">
    <property type="entry name" value="Secre_tail"/>
</dbReference>
<dbReference type="EMBL" id="DVMS01000103">
    <property type="protein sequence ID" value="HIU38744.1"/>
    <property type="molecule type" value="Genomic_DNA"/>
</dbReference>
<gene>
    <name evidence="2" type="ORF">IAD18_03635</name>
</gene>
<accession>A0A9D1IMY9</accession>
<dbReference type="Proteomes" id="UP000824076">
    <property type="component" value="Unassembled WGS sequence"/>
</dbReference>
<reference evidence="2" key="2">
    <citation type="journal article" date="2021" name="PeerJ">
        <title>Extensive microbial diversity within the chicken gut microbiome revealed by metagenomics and culture.</title>
        <authorList>
            <person name="Gilroy R."/>
            <person name="Ravi A."/>
            <person name="Getino M."/>
            <person name="Pursley I."/>
            <person name="Horton D.L."/>
            <person name="Alikhan N.F."/>
            <person name="Baker D."/>
            <person name="Gharbi K."/>
            <person name="Hall N."/>
            <person name="Watson M."/>
            <person name="Adriaenssens E.M."/>
            <person name="Foster-Nyarko E."/>
            <person name="Jarju S."/>
            <person name="Secka A."/>
            <person name="Antonio M."/>
            <person name="Oren A."/>
            <person name="Chaudhuri R.R."/>
            <person name="La Ragione R."/>
            <person name="Hildebrand F."/>
            <person name="Pallen M.J."/>
        </authorList>
    </citation>
    <scope>NUCLEOTIDE SEQUENCE</scope>
    <source>
        <strain evidence="2">17073</strain>
    </source>
</reference>
<organism evidence="2 3">
    <name type="scientific">Candidatus Limisoma intestinavium</name>
    <dbReference type="NCBI Taxonomy" id="2840856"/>
    <lineage>
        <taxon>Bacteria</taxon>
        <taxon>Pseudomonadati</taxon>
        <taxon>Bacteroidota</taxon>
        <taxon>Bacteroidia</taxon>
        <taxon>Bacteroidales</taxon>
        <taxon>Candidatus Limisoma</taxon>
    </lineage>
</organism>
<evidence type="ECO:0000313" key="2">
    <source>
        <dbReference type="EMBL" id="HIU38744.1"/>
    </source>
</evidence>
<dbReference type="Pfam" id="PF18962">
    <property type="entry name" value="Por_Secre_tail"/>
    <property type="match status" value="1"/>
</dbReference>
<evidence type="ECO:0000313" key="3">
    <source>
        <dbReference type="Proteomes" id="UP000824076"/>
    </source>
</evidence>